<comment type="caution">
    <text evidence="1">The sequence shown here is derived from an EMBL/GenBank/DDBJ whole genome shotgun (WGS) entry which is preliminary data.</text>
</comment>
<gene>
    <name evidence="1" type="ORF">A7Q00_06365</name>
</gene>
<sequence>MTPAEYFILDALSLLPTPPEHFLHKDWAILFNTPPKLPPLSPAERRQALAGLQRRGLLALENGCYRLTAQGGRLWEQLFAADWQRFHDCWFTILDEHRQLLEFRCASEHTLAQFLSAHPELAASPPEPLSRWPAAYWKTLHACFLIRQTVPADFSQTCPPAWSHSLAQVLKQANIVN</sequence>
<name>A0A1B6VYK2_9NEIS</name>
<evidence type="ECO:0000313" key="1">
    <source>
        <dbReference type="EMBL" id="OAM42883.1"/>
    </source>
</evidence>
<dbReference type="Proteomes" id="UP000077726">
    <property type="component" value="Unassembled WGS sequence"/>
</dbReference>
<dbReference type="OrthoDB" id="581609at2"/>
<evidence type="ECO:0000313" key="2">
    <source>
        <dbReference type="Proteomes" id="UP000077726"/>
    </source>
</evidence>
<dbReference type="RefSeq" id="WP_064089762.1">
    <property type="nucleotide sequence ID" value="NZ_LXSQ01000016.1"/>
</dbReference>
<reference evidence="2" key="1">
    <citation type="submission" date="2016-05" db="EMBL/GenBank/DDBJ databases">
        <title>Draft genome of Corynebacterium afermentans subsp. afermentans LCDC 88199T.</title>
        <authorList>
            <person name="Bernier A.-M."/>
            <person name="Bernard K."/>
        </authorList>
    </citation>
    <scope>NUCLEOTIDE SEQUENCE [LARGE SCALE GENOMIC DNA]</scope>
    <source>
        <strain evidence="2">NML130454</strain>
    </source>
</reference>
<dbReference type="AlphaFoldDB" id="A0A1B6VYK2"/>
<proteinExistence type="predicted"/>
<organism evidence="1 2">
    <name type="scientific">Eikenella halliae</name>
    <dbReference type="NCBI Taxonomy" id="1795832"/>
    <lineage>
        <taxon>Bacteria</taxon>
        <taxon>Pseudomonadati</taxon>
        <taxon>Pseudomonadota</taxon>
        <taxon>Betaproteobacteria</taxon>
        <taxon>Neisseriales</taxon>
        <taxon>Neisseriaceae</taxon>
        <taxon>Eikenella</taxon>
    </lineage>
</organism>
<dbReference type="STRING" id="1795832.A7Q00_06365"/>
<dbReference type="EMBL" id="LXSQ01000016">
    <property type="protein sequence ID" value="OAM42883.1"/>
    <property type="molecule type" value="Genomic_DNA"/>
</dbReference>
<accession>A0A1B6VYK2</accession>
<keyword evidence="2" id="KW-1185">Reference proteome</keyword>
<protein>
    <submittedName>
        <fullName evidence="1">Uncharacterized protein</fullName>
    </submittedName>
</protein>